<evidence type="ECO:0000313" key="1">
    <source>
        <dbReference type="EMBL" id="POW13841.1"/>
    </source>
</evidence>
<evidence type="ECO:0000313" key="2">
    <source>
        <dbReference type="Proteomes" id="UP000239156"/>
    </source>
</evidence>
<comment type="caution">
    <text evidence="1">The sequence shown here is derived from an EMBL/GenBank/DDBJ whole genome shotgun (WGS) entry which is preliminary data.</text>
</comment>
<keyword evidence="2" id="KW-1185">Reference proteome</keyword>
<dbReference type="Proteomes" id="UP000239156">
    <property type="component" value="Unassembled WGS sequence"/>
</dbReference>
<gene>
    <name evidence="1" type="ORF">PSTT_03515</name>
</gene>
<accession>A0A2S4VWF7</accession>
<dbReference type="AlphaFoldDB" id="A0A2S4VWF7"/>
<sequence length="97" mass="10646">MSNAISSPSASLPPKPLYPYPTLIDCPSRTRSRCFYRPCPYHPKVHLANLYIFGFTKTRDVNSNNTNNSTPSAGSPEELSIAYVSLEPAISVLVTLT</sequence>
<protein>
    <submittedName>
        <fullName evidence="1">Uncharacterized protein</fullName>
    </submittedName>
</protein>
<name>A0A2S4VWF7_9BASI</name>
<proteinExistence type="predicted"/>
<reference evidence="1" key="1">
    <citation type="submission" date="2017-12" db="EMBL/GenBank/DDBJ databases">
        <title>Gene loss provides genomic basis for host adaptation in cereal stripe rust fungi.</title>
        <authorList>
            <person name="Xia C."/>
        </authorList>
    </citation>
    <scope>NUCLEOTIDE SEQUENCE [LARGE SCALE GENOMIC DNA]</scope>
    <source>
        <strain evidence="1">93-210</strain>
    </source>
</reference>
<dbReference type="EMBL" id="PKSL01000022">
    <property type="protein sequence ID" value="POW13841.1"/>
    <property type="molecule type" value="Genomic_DNA"/>
</dbReference>
<organism evidence="1 2">
    <name type="scientific">Puccinia striiformis</name>
    <dbReference type="NCBI Taxonomy" id="27350"/>
    <lineage>
        <taxon>Eukaryota</taxon>
        <taxon>Fungi</taxon>
        <taxon>Dikarya</taxon>
        <taxon>Basidiomycota</taxon>
        <taxon>Pucciniomycotina</taxon>
        <taxon>Pucciniomycetes</taxon>
        <taxon>Pucciniales</taxon>
        <taxon>Pucciniaceae</taxon>
        <taxon>Puccinia</taxon>
    </lineage>
</organism>
<dbReference type="VEuPathDB" id="FungiDB:PSTT_03515"/>